<comment type="catalytic activity">
    <reaction evidence="5">
        <text>3'-dephospho-CoA + ATP = ADP + CoA + H(+)</text>
        <dbReference type="Rhea" id="RHEA:18245"/>
        <dbReference type="ChEBI" id="CHEBI:15378"/>
        <dbReference type="ChEBI" id="CHEBI:30616"/>
        <dbReference type="ChEBI" id="CHEBI:57287"/>
        <dbReference type="ChEBI" id="CHEBI:57328"/>
        <dbReference type="ChEBI" id="CHEBI:456216"/>
        <dbReference type="EC" id="2.7.1.24"/>
    </reaction>
</comment>
<comment type="caution">
    <text evidence="7">The sequence shown here is derived from an EMBL/GenBank/DDBJ whole genome shotgun (WGS) entry which is preliminary data.</text>
</comment>
<organism evidence="7 8">
    <name type="scientific">Kiloniella antarctica</name>
    <dbReference type="NCBI Taxonomy" id="1550907"/>
    <lineage>
        <taxon>Bacteria</taxon>
        <taxon>Pseudomonadati</taxon>
        <taxon>Pseudomonadota</taxon>
        <taxon>Alphaproteobacteria</taxon>
        <taxon>Rhodospirillales</taxon>
        <taxon>Kiloniellaceae</taxon>
        <taxon>Kiloniella</taxon>
    </lineage>
</organism>
<evidence type="ECO:0000256" key="5">
    <source>
        <dbReference type="HAMAP-Rule" id="MF_00376"/>
    </source>
</evidence>
<keyword evidence="8" id="KW-1185">Reference proteome</keyword>
<evidence type="ECO:0000256" key="2">
    <source>
        <dbReference type="ARBA" id="ARBA00022741"/>
    </source>
</evidence>
<keyword evidence="5 7" id="KW-0808">Transferase</keyword>
<reference evidence="8" key="1">
    <citation type="journal article" date="2019" name="Int. J. Syst. Evol. Microbiol.">
        <title>The Global Catalogue of Microorganisms (GCM) 10K type strain sequencing project: providing services to taxonomists for standard genome sequencing and annotation.</title>
        <authorList>
            <consortium name="The Broad Institute Genomics Platform"/>
            <consortium name="The Broad Institute Genome Sequencing Center for Infectious Disease"/>
            <person name="Wu L."/>
            <person name="Ma J."/>
        </authorList>
    </citation>
    <scope>NUCLEOTIDE SEQUENCE [LARGE SCALE GENOMIC DNA]</scope>
    <source>
        <strain evidence="8">CGMCC 4.7192</strain>
    </source>
</reference>
<keyword evidence="5 7" id="KW-0418">Kinase</keyword>
<dbReference type="GO" id="GO:0004140">
    <property type="term" value="F:dephospho-CoA kinase activity"/>
    <property type="evidence" value="ECO:0007669"/>
    <property type="project" value="UniProtKB-EC"/>
</dbReference>
<evidence type="ECO:0000256" key="1">
    <source>
        <dbReference type="ARBA" id="ARBA00009018"/>
    </source>
</evidence>
<comment type="subcellular location">
    <subcellularLocation>
        <location evidence="5">Cytoplasm</location>
    </subcellularLocation>
</comment>
<dbReference type="EC" id="2.7.1.24" evidence="5 6"/>
<accession>A0ABW5BJN9</accession>
<dbReference type="InterPro" id="IPR027417">
    <property type="entry name" value="P-loop_NTPase"/>
</dbReference>
<dbReference type="PROSITE" id="PS51219">
    <property type="entry name" value="DPCK"/>
    <property type="match status" value="1"/>
</dbReference>
<comment type="pathway">
    <text evidence="5">Cofactor biosynthesis; coenzyme A biosynthesis; CoA from (R)-pantothenate: step 5/5.</text>
</comment>
<evidence type="ECO:0000313" key="7">
    <source>
        <dbReference type="EMBL" id="MFD2204875.1"/>
    </source>
</evidence>
<dbReference type="SUPFAM" id="SSF52540">
    <property type="entry name" value="P-loop containing nucleoside triphosphate hydrolases"/>
    <property type="match status" value="1"/>
</dbReference>
<feature type="binding site" evidence="5">
    <location>
        <begin position="11"/>
        <end position="16"/>
    </location>
    <ligand>
        <name>ATP</name>
        <dbReference type="ChEBI" id="CHEBI:30616"/>
    </ligand>
</feature>
<dbReference type="InterPro" id="IPR001977">
    <property type="entry name" value="Depp_CoAkinase"/>
</dbReference>
<dbReference type="NCBIfam" id="TIGR00152">
    <property type="entry name" value="dephospho-CoA kinase"/>
    <property type="match status" value="1"/>
</dbReference>
<dbReference type="RefSeq" id="WP_380248883.1">
    <property type="nucleotide sequence ID" value="NZ_JBHUII010000001.1"/>
</dbReference>
<dbReference type="Gene3D" id="3.40.50.300">
    <property type="entry name" value="P-loop containing nucleotide triphosphate hydrolases"/>
    <property type="match status" value="1"/>
</dbReference>
<evidence type="ECO:0000256" key="6">
    <source>
        <dbReference type="NCBIfam" id="TIGR00152"/>
    </source>
</evidence>
<keyword evidence="4 5" id="KW-0173">Coenzyme A biosynthesis</keyword>
<keyword evidence="5" id="KW-0963">Cytoplasm</keyword>
<evidence type="ECO:0000256" key="3">
    <source>
        <dbReference type="ARBA" id="ARBA00022840"/>
    </source>
</evidence>
<keyword evidence="3 5" id="KW-0067">ATP-binding</keyword>
<dbReference type="Proteomes" id="UP001597294">
    <property type="component" value="Unassembled WGS sequence"/>
</dbReference>
<name>A0ABW5BJN9_9PROT</name>
<dbReference type="PANTHER" id="PTHR10695:SF46">
    <property type="entry name" value="BIFUNCTIONAL COENZYME A SYNTHASE-RELATED"/>
    <property type="match status" value="1"/>
</dbReference>
<dbReference type="EMBL" id="JBHUII010000001">
    <property type="protein sequence ID" value="MFD2204875.1"/>
    <property type="molecule type" value="Genomic_DNA"/>
</dbReference>
<protein>
    <recommendedName>
        <fullName evidence="5 6">Dephospho-CoA kinase</fullName>
        <ecNumber evidence="5 6">2.7.1.24</ecNumber>
    </recommendedName>
    <alternativeName>
        <fullName evidence="5">Dephosphocoenzyme A kinase</fullName>
    </alternativeName>
</protein>
<dbReference type="CDD" id="cd02022">
    <property type="entry name" value="DPCK"/>
    <property type="match status" value="1"/>
</dbReference>
<dbReference type="PANTHER" id="PTHR10695">
    <property type="entry name" value="DEPHOSPHO-COA KINASE-RELATED"/>
    <property type="match status" value="1"/>
</dbReference>
<keyword evidence="2 5" id="KW-0547">Nucleotide-binding</keyword>
<evidence type="ECO:0000256" key="4">
    <source>
        <dbReference type="ARBA" id="ARBA00022993"/>
    </source>
</evidence>
<proteinExistence type="inferred from homology"/>
<gene>
    <name evidence="5 7" type="primary">coaE</name>
    <name evidence="7" type="ORF">ACFSKO_04610</name>
</gene>
<comment type="function">
    <text evidence="5">Catalyzes the phosphorylation of the 3'-hydroxyl group of dephosphocoenzyme A to form coenzyme A.</text>
</comment>
<dbReference type="HAMAP" id="MF_00376">
    <property type="entry name" value="Dephospho_CoA_kinase"/>
    <property type="match status" value="1"/>
</dbReference>
<dbReference type="Pfam" id="PF01121">
    <property type="entry name" value="CoaE"/>
    <property type="match status" value="1"/>
</dbReference>
<comment type="similarity">
    <text evidence="1 5">Belongs to the CoaE family.</text>
</comment>
<sequence>MYVLGLTGSIGMGKSTAAEIFRRLKVPVHDADAAVHQLLGYKGAAVKSIEAIFPNVVQNDAVDRKKLGDEVFGHSKKLKQLEAVLHPLVRKKTHEFLGRNAHQRRKLVVLDIPLLFETEGYRFCDGVLVVSSPSFIQDQRVMSRKGMTASKYGSILKKQMPDSEKRALADYVIQSNQGKRHSYLRVKQLVDVLSTDVIENRGFSPHLSLICQ</sequence>
<evidence type="ECO:0000313" key="8">
    <source>
        <dbReference type="Proteomes" id="UP001597294"/>
    </source>
</evidence>